<dbReference type="EMBL" id="AB855771">
    <property type="protein sequence ID" value="BAP25646.1"/>
    <property type="molecule type" value="Genomic_DNA"/>
</dbReference>
<dbReference type="AlphaFoldDB" id="A0A077K0B7"/>
<protein>
    <submittedName>
        <fullName evidence="1">Uncharacterized protein</fullName>
    </submittedName>
</protein>
<reference evidence="1" key="1">
    <citation type="submission" date="2013-09" db="EMBL/GenBank/DDBJ databases">
        <title>Analysis of type B2 neurotoxin-encoding plasmid in Clostridium botulinum.</title>
        <authorList>
            <person name="Hosomi K."/>
            <person name="Sakaguchi Y."/>
            <person name="Gotoh K."/>
            <person name="Nakamura K."/>
            <person name="Kohda T."/>
            <person name="Mukamoto M."/>
            <person name="Iida T."/>
            <person name="Kozaki S."/>
        </authorList>
    </citation>
    <scope>NUCLEOTIDE SEQUENCE</scope>
    <source>
        <strain evidence="1">111</strain>
        <plasmid evidence="1">pCB111</plasmid>
    </source>
</reference>
<organism evidence="1">
    <name type="scientific">Clostridium botulinum</name>
    <dbReference type="NCBI Taxonomy" id="1491"/>
    <lineage>
        <taxon>Bacteria</taxon>
        <taxon>Bacillati</taxon>
        <taxon>Bacillota</taxon>
        <taxon>Clostridia</taxon>
        <taxon>Eubacteriales</taxon>
        <taxon>Clostridiaceae</taxon>
        <taxon>Clostridium</taxon>
    </lineage>
</organism>
<evidence type="ECO:0000313" key="1">
    <source>
        <dbReference type="EMBL" id="BAP25646.1"/>
    </source>
</evidence>
<accession>A0A077K0B7</accession>
<sequence>MGNWGIAETATPKEKLKSKMADFLNGLNSVGEIGYKAYCAIFDFSMDLLDKMYDLGQTESITKEQNEELKLMLGIILESHKKGYSSLTPPIIKKVKELLK</sequence>
<keyword evidence="1" id="KW-0614">Plasmid</keyword>
<dbReference type="RefSeq" id="WP_032072396.1">
    <property type="nucleotide sequence ID" value="NC_025146.1"/>
</dbReference>
<geneLocation type="plasmid" evidence="1">
    <name>pCB111</name>
</geneLocation>
<proteinExistence type="predicted"/>
<name>A0A077K0B7_CLOBO</name>